<organism evidence="1 2">
    <name type="scientific">Kaistia geumhonensis</name>
    <dbReference type="NCBI Taxonomy" id="410839"/>
    <lineage>
        <taxon>Bacteria</taxon>
        <taxon>Pseudomonadati</taxon>
        <taxon>Pseudomonadota</taxon>
        <taxon>Alphaproteobacteria</taxon>
        <taxon>Hyphomicrobiales</taxon>
        <taxon>Kaistiaceae</taxon>
        <taxon>Kaistia</taxon>
    </lineage>
</organism>
<dbReference type="RefSeq" id="WP_266283340.1">
    <property type="nucleotide sequence ID" value="NZ_JAPKNF010000003.1"/>
</dbReference>
<evidence type="ECO:0000313" key="2">
    <source>
        <dbReference type="Proteomes" id="UP001223743"/>
    </source>
</evidence>
<evidence type="ECO:0008006" key="3">
    <source>
        <dbReference type="Google" id="ProtNLM"/>
    </source>
</evidence>
<gene>
    <name evidence="1" type="ORF">QO015_003563</name>
</gene>
<dbReference type="EMBL" id="JAUSWJ010000001">
    <property type="protein sequence ID" value="MDQ0517950.1"/>
    <property type="molecule type" value="Genomic_DNA"/>
</dbReference>
<sequence>MTMTLRNLHLPISHRMLVLDARGNRVGRVDGLAEGNEIRLTRDDSPDGVHHYIPLDWVAEIGRSVHLNKCCTEIYRDRA</sequence>
<keyword evidence="2" id="KW-1185">Reference proteome</keyword>
<proteinExistence type="predicted"/>
<name>A0ABU0MAW2_9HYPH</name>
<evidence type="ECO:0000313" key="1">
    <source>
        <dbReference type="EMBL" id="MDQ0517950.1"/>
    </source>
</evidence>
<dbReference type="Pfam" id="PF09939">
    <property type="entry name" value="DUF2171"/>
    <property type="match status" value="1"/>
</dbReference>
<protein>
    <recommendedName>
        <fullName evidence="3">DUF2171 domain-containing protein</fullName>
    </recommendedName>
</protein>
<dbReference type="Proteomes" id="UP001223743">
    <property type="component" value="Unassembled WGS sequence"/>
</dbReference>
<dbReference type="InterPro" id="IPR018684">
    <property type="entry name" value="DUF2171"/>
</dbReference>
<comment type="caution">
    <text evidence="1">The sequence shown here is derived from an EMBL/GenBank/DDBJ whole genome shotgun (WGS) entry which is preliminary data.</text>
</comment>
<accession>A0ABU0MAW2</accession>
<reference evidence="1 2" key="1">
    <citation type="submission" date="2023-07" db="EMBL/GenBank/DDBJ databases">
        <title>Genomic Encyclopedia of Type Strains, Phase IV (KMG-IV): sequencing the most valuable type-strain genomes for metagenomic binning, comparative biology and taxonomic classification.</title>
        <authorList>
            <person name="Goeker M."/>
        </authorList>
    </citation>
    <scope>NUCLEOTIDE SEQUENCE [LARGE SCALE GENOMIC DNA]</scope>
    <source>
        <strain evidence="1 2">B1-1</strain>
    </source>
</reference>